<keyword evidence="2" id="KW-0732">Signal</keyword>
<organism evidence="3 4">
    <name type="scientific">Rosistilla carotiformis</name>
    <dbReference type="NCBI Taxonomy" id="2528017"/>
    <lineage>
        <taxon>Bacteria</taxon>
        <taxon>Pseudomonadati</taxon>
        <taxon>Planctomycetota</taxon>
        <taxon>Planctomycetia</taxon>
        <taxon>Pirellulales</taxon>
        <taxon>Pirellulaceae</taxon>
        <taxon>Rosistilla</taxon>
    </lineage>
</organism>
<evidence type="ECO:0000313" key="3">
    <source>
        <dbReference type="EMBL" id="QDV70109.1"/>
    </source>
</evidence>
<dbReference type="PROSITE" id="PS51257">
    <property type="entry name" value="PROKAR_LIPOPROTEIN"/>
    <property type="match status" value="1"/>
</dbReference>
<dbReference type="AlphaFoldDB" id="A0A518JX45"/>
<feature type="chain" id="PRO_5022190301" evidence="2">
    <location>
        <begin position="26"/>
        <end position="54"/>
    </location>
</feature>
<name>A0A518JX45_9BACT</name>
<accession>A0A518JX45</accession>
<dbReference type="Proteomes" id="UP000315082">
    <property type="component" value="Chromosome"/>
</dbReference>
<dbReference type="EMBL" id="CP036348">
    <property type="protein sequence ID" value="QDV70109.1"/>
    <property type="molecule type" value="Genomic_DNA"/>
</dbReference>
<evidence type="ECO:0000256" key="2">
    <source>
        <dbReference type="SAM" id="SignalP"/>
    </source>
</evidence>
<evidence type="ECO:0000313" key="4">
    <source>
        <dbReference type="Proteomes" id="UP000315082"/>
    </source>
</evidence>
<protein>
    <submittedName>
        <fullName evidence="3">Uncharacterized protein</fullName>
    </submittedName>
</protein>
<feature type="signal peptide" evidence="2">
    <location>
        <begin position="1"/>
        <end position="25"/>
    </location>
</feature>
<gene>
    <name evidence="3" type="ORF">Poly24_38280</name>
</gene>
<reference evidence="3 4" key="1">
    <citation type="submission" date="2019-02" db="EMBL/GenBank/DDBJ databases">
        <title>Deep-cultivation of Planctomycetes and their phenomic and genomic characterization uncovers novel biology.</title>
        <authorList>
            <person name="Wiegand S."/>
            <person name="Jogler M."/>
            <person name="Boedeker C."/>
            <person name="Pinto D."/>
            <person name="Vollmers J."/>
            <person name="Rivas-Marin E."/>
            <person name="Kohn T."/>
            <person name="Peeters S.H."/>
            <person name="Heuer A."/>
            <person name="Rast P."/>
            <person name="Oberbeckmann S."/>
            <person name="Bunk B."/>
            <person name="Jeske O."/>
            <person name="Meyerdierks A."/>
            <person name="Storesund J.E."/>
            <person name="Kallscheuer N."/>
            <person name="Luecker S."/>
            <person name="Lage O.M."/>
            <person name="Pohl T."/>
            <person name="Merkel B.J."/>
            <person name="Hornburger P."/>
            <person name="Mueller R.-W."/>
            <person name="Bruemmer F."/>
            <person name="Labrenz M."/>
            <person name="Spormann A.M."/>
            <person name="Op den Camp H."/>
            <person name="Overmann J."/>
            <person name="Amann R."/>
            <person name="Jetten M.S.M."/>
            <person name="Mascher T."/>
            <person name="Medema M.H."/>
            <person name="Devos D.P."/>
            <person name="Kaster A.-K."/>
            <person name="Ovreas L."/>
            <person name="Rohde M."/>
            <person name="Galperin M.Y."/>
            <person name="Jogler C."/>
        </authorList>
    </citation>
    <scope>NUCLEOTIDE SEQUENCE [LARGE SCALE GENOMIC DNA]</scope>
    <source>
        <strain evidence="3 4">Poly24</strain>
    </source>
</reference>
<evidence type="ECO:0000256" key="1">
    <source>
        <dbReference type="SAM" id="MobiDB-lite"/>
    </source>
</evidence>
<dbReference type="KEGG" id="rcf:Poly24_38280"/>
<sequence length="54" mass="5744" precursor="true">MNPMRVSLSLVVLFLGLTAGCQEPAADPNENYEPTPDVVTPSPGEMESTPTPSR</sequence>
<keyword evidence="4" id="KW-1185">Reference proteome</keyword>
<feature type="region of interest" description="Disordered" evidence="1">
    <location>
        <begin position="22"/>
        <end position="54"/>
    </location>
</feature>
<proteinExistence type="predicted"/>